<keyword evidence="4" id="KW-1185">Reference proteome</keyword>
<evidence type="ECO:0000256" key="1">
    <source>
        <dbReference type="ARBA" id="ARBA00023157"/>
    </source>
</evidence>
<protein>
    <recommendedName>
        <fullName evidence="2">Peptidase S1 domain-containing protein</fullName>
    </recommendedName>
</protein>
<organism evidence="3 4">
    <name type="scientific">Pristionchus mayeri</name>
    <dbReference type="NCBI Taxonomy" id="1317129"/>
    <lineage>
        <taxon>Eukaryota</taxon>
        <taxon>Metazoa</taxon>
        <taxon>Ecdysozoa</taxon>
        <taxon>Nematoda</taxon>
        <taxon>Chromadorea</taxon>
        <taxon>Rhabditida</taxon>
        <taxon>Rhabditina</taxon>
        <taxon>Diplogasteromorpha</taxon>
        <taxon>Diplogasteroidea</taxon>
        <taxon>Neodiplogasteridae</taxon>
        <taxon>Pristionchus</taxon>
    </lineage>
</organism>
<dbReference type="Pfam" id="PF00089">
    <property type="entry name" value="Trypsin"/>
    <property type="match status" value="1"/>
</dbReference>
<dbReference type="SUPFAM" id="SSF50494">
    <property type="entry name" value="Trypsin-like serine proteases"/>
    <property type="match status" value="1"/>
</dbReference>
<dbReference type="Proteomes" id="UP001328107">
    <property type="component" value="Unassembled WGS sequence"/>
</dbReference>
<dbReference type="InterPro" id="IPR001254">
    <property type="entry name" value="Trypsin_dom"/>
</dbReference>
<sequence length="75" mass="8562">IIGGNNVTKVGKWPWQVLVLPKNWDGELHMCGGTVNSERWILTAGHCVRSKINDTDMFDVEEAVVVLEFVFYNHF</sequence>
<keyword evidence="1" id="KW-1015">Disulfide bond</keyword>
<dbReference type="InterPro" id="IPR009003">
    <property type="entry name" value="Peptidase_S1_PA"/>
</dbReference>
<evidence type="ECO:0000313" key="3">
    <source>
        <dbReference type="EMBL" id="GMR56603.1"/>
    </source>
</evidence>
<gene>
    <name evidence="3" type="ORF">PMAYCL1PPCAC_26799</name>
</gene>
<dbReference type="PANTHER" id="PTHR24252:SF7">
    <property type="entry name" value="HYALIN"/>
    <property type="match status" value="1"/>
</dbReference>
<dbReference type="PROSITE" id="PS00134">
    <property type="entry name" value="TRYPSIN_HIS"/>
    <property type="match status" value="1"/>
</dbReference>
<evidence type="ECO:0000259" key="2">
    <source>
        <dbReference type="Pfam" id="PF00089"/>
    </source>
</evidence>
<accession>A0AAN5D4X9</accession>
<comment type="caution">
    <text evidence="3">The sequence shown here is derived from an EMBL/GenBank/DDBJ whole genome shotgun (WGS) entry which is preliminary data.</text>
</comment>
<dbReference type="InterPro" id="IPR018114">
    <property type="entry name" value="TRYPSIN_HIS"/>
</dbReference>
<feature type="non-terminal residue" evidence="3">
    <location>
        <position position="1"/>
    </location>
</feature>
<name>A0AAN5D4X9_9BILA</name>
<dbReference type="AlphaFoldDB" id="A0AAN5D4X9"/>
<dbReference type="PANTHER" id="PTHR24252">
    <property type="entry name" value="ACROSIN-RELATED"/>
    <property type="match status" value="1"/>
</dbReference>
<dbReference type="EMBL" id="BTRK01000006">
    <property type="protein sequence ID" value="GMR56603.1"/>
    <property type="molecule type" value="Genomic_DNA"/>
</dbReference>
<evidence type="ECO:0000313" key="4">
    <source>
        <dbReference type="Proteomes" id="UP001328107"/>
    </source>
</evidence>
<dbReference type="Gene3D" id="2.40.10.10">
    <property type="entry name" value="Trypsin-like serine proteases"/>
    <property type="match status" value="1"/>
</dbReference>
<proteinExistence type="predicted"/>
<feature type="domain" description="Peptidase S1" evidence="2">
    <location>
        <begin position="3"/>
        <end position="52"/>
    </location>
</feature>
<reference evidence="4" key="1">
    <citation type="submission" date="2022-10" db="EMBL/GenBank/DDBJ databases">
        <title>Genome assembly of Pristionchus species.</title>
        <authorList>
            <person name="Yoshida K."/>
            <person name="Sommer R.J."/>
        </authorList>
    </citation>
    <scope>NUCLEOTIDE SEQUENCE [LARGE SCALE GENOMIC DNA]</scope>
    <source>
        <strain evidence="4">RS5460</strain>
    </source>
</reference>
<dbReference type="GO" id="GO:0006508">
    <property type="term" value="P:proteolysis"/>
    <property type="evidence" value="ECO:0007669"/>
    <property type="project" value="InterPro"/>
</dbReference>
<dbReference type="InterPro" id="IPR043504">
    <property type="entry name" value="Peptidase_S1_PA_chymotrypsin"/>
</dbReference>
<dbReference type="GO" id="GO:0004252">
    <property type="term" value="F:serine-type endopeptidase activity"/>
    <property type="evidence" value="ECO:0007669"/>
    <property type="project" value="InterPro"/>
</dbReference>